<feature type="region of interest" description="Disordered" evidence="1">
    <location>
        <begin position="90"/>
        <end position="111"/>
    </location>
</feature>
<dbReference type="Proteomes" id="UP001314205">
    <property type="component" value="Unassembled WGS sequence"/>
</dbReference>
<sequence length="131" mass="15058">MNHETETAEKQEDLEIDAFEDVHTDLEDDLPLLAFGSKSNEQSNTAQLKKKRKNIKNCNDDTEPSVKKIRSNSTDTNINVVRKEKFDFEGPTIKSSPKVKRDNQPIKKKGKHPANIMKRKNLKRKNVNILT</sequence>
<dbReference type="EMBL" id="CAVLGL010000087">
    <property type="protein sequence ID" value="CAK1591780.1"/>
    <property type="molecule type" value="Genomic_DNA"/>
</dbReference>
<feature type="non-terminal residue" evidence="2">
    <location>
        <position position="131"/>
    </location>
</feature>
<feature type="region of interest" description="Disordered" evidence="1">
    <location>
        <begin position="33"/>
        <end position="71"/>
    </location>
</feature>
<evidence type="ECO:0000313" key="3">
    <source>
        <dbReference type="Proteomes" id="UP001314205"/>
    </source>
</evidence>
<evidence type="ECO:0000313" key="2">
    <source>
        <dbReference type="EMBL" id="CAK1591780.1"/>
    </source>
</evidence>
<protein>
    <submittedName>
        <fullName evidence="2">Uncharacterized protein</fullName>
    </submittedName>
</protein>
<feature type="compositionally biased region" description="Polar residues" evidence="1">
    <location>
        <begin position="37"/>
        <end position="47"/>
    </location>
</feature>
<gene>
    <name evidence="2" type="ORF">PARMNEM_LOCUS11940</name>
</gene>
<evidence type="ECO:0000256" key="1">
    <source>
        <dbReference type="SAM" id="MobiDB-lite"/>
    </source>
</evidence>
<organism evidence="2 3">
    <name type="scientific">Parnassius mnemosyne</name>
    <name type="common">clouded apollo</name>
    <dbReference type="NCBI Taxonomy" id="213953"/>
    <lineage>
        <taxon>Eukaryota</taxon>
        <taxon>Metazoa</taxon>
        <taxon>Ecdysozoa</taxon>
        <taxon>Arthropoda</taxon>
        <taxon>Hexapoda</taxon>
        <taxon>Insecta</taxon>
        <taxon>Pterygota</taxon>
        <taxon>Neoptera</taxon>
        <taxon>Endopterygota</taxon>
        <taxon>Lepidoptera</taxon>
        <taxon>Glossata</taxon>
        <taxon>Ditrysia</taxon>
        <taxon>Papilionoidea</taxon>
        <taxon>Papilionidae</taxon>
        <taxon>Parnassiinae</taxon>
        <taxon>Parnassini</taxon>
        <taxon>Parnassius</taxon>
        <taxon>Driopa</taxon>
    </lineage>
</organism>
<dbReference type="AlphaFoldDB" id="A0AAV1LA22"/>
<reference evidence="2 3" key="1">
    <citation type="submission" date="2023-11" db="EMBL/GenBank/DDBJ databases">
        <authorList>
            <person name="Hedman E."/>
            <person name="Englund M."/>
            <person name="Stromberg M."/>
            <person name="Nyberg Akerstrom W."/>
            <person name="Nylinder S."/>
            <person name="Jareborg N."/>
            <person name="Kallberg Y."/>
            <person name="Kronander E."/>
        </authorList>
    </citation>
    <scope>NUCLEOTIDE SEQUENCE [LARGE SCALE GENOMIC DNA]</scope>
</reference>
<name>A0AAV1LA22_9NEOP</name>
<proteinExistence type="predicted"/>
<accession>A0AAV1LA22</accession>
<keyword evidence="3" id="KW-1185">Reference proteome</keyword>
<comment type="caution">
    <text evidence="2">The sequence shown here is derived from an EMBL/GenBank/DDBJ whole genome shotgun (WGS) entry which is preliminary data.</text>
</comment>